<accession>A0A7D4I122</accession>
<protein>
    <submittedName>
        <fullName evidence="2">Substrate-binding domain-containing protein</fullName>
    </submittedName>
</protein>
<keyword evidence="3" id="KW-1185">Reference proteome</keyword>
<keyword evidence="1" id="KW-0732">Signal</keyword>
<sequence>MNKNAVAFWMALCWPLAFSAASSRAAEQPAEAPRNGSVSMLASGAFSAVNGQLDPYYRKALGLEVIASFGSALYSVPTSVPRRLERGEHADLVLTSKDTLEKLAAQGLIVPDSQVDIMKSALGVAVRSGSPIPEIATQAQTAAMLQRADSIAYSSSLSGTYYETEMLKKMGIEDQVLPKSRKISGEKVGAVVARGEAEIGIQQVSELLAVPGIVLVGKLPESIQRYTVFSAGISTGARNPRGARALLELLAASPEVGQVLARNGLEPIGPNR</sequence>
<dbReference type="Gene3D" id="3.40.190.10">
    <property type="entry name" value="Periplasmic binding protein-like II"/>
    <property type="match status" value="2"/>
</dbReference>
<dbReference type="KEGG" id="apes:FOC84_18705"/>
<dbReference type="PANTHER" id="PTHR30632:SF11">
    <property type="entry name" value="BLR4797 PROTEIN"/>
    <property type="match status" value="1"/>
</dbReference>
<dbReference type="Proteomes" id="UP000500970">
    <property type="component" value="Chromosome"/>
</dbReference>
<dbReference type="GO" id="GO:0015689">
    <property type="term" value="P:molybdate ion transport"/>
    <property type="evidence" value="ECO:0007669"/>
    <property type="project" value="TreeGrafter"/>
</dbReference>
<dbReference type="SUPFAM" id="SSF53850">
    <property type="entry name" value="Periplasmic binding protein-like II"/>
    <property type="match status" value="1"/>
</dbReference>
<dbReference type="InterPro" id="IPR050682">
    <property type="entry name" value="ModA/WtpA"/>
</dbReference>
<dbReference type="PANTHER" id="PTHR30632">
    <property type="entry name" value="MOLYBDATE-BINDING PERIPLASMIC PROTEIN"/>
    <property type="match status" value="1"/>
</dbReference>
<reference evidence="2 3" key="1">
    <citation type="submission" date="2020-05" db="EMBL/GenBank/DDBJ databases">
        <title>FDA dAtabase for Regulatory Grade micrObial Sequences (FDA-ARGOS): Supporting development and validation of Infectious Disease Dx tests.</title>
        <authorList>
            <person name="Sproer C."/>
            <person name="Gronow S."/>
            <person name="Severitt S."/>
            <person name="Schroder I."/>
            <person name="Tallon L."/>
            <person name="Sadzewicz L."/>
            <person name="Zhao X."/>
            <person name="Vavikolanu K."/>
            <person name="Mehta A."/>
            <person name="Aluvathingal J."/>
            <person name="Nadendla S."/>
            <person name="Myers T."/>
            <person name="Yan Y."/>
            <person name="Sichtig H."/>
        </authorList>
    </citation>
    <scope>NUCLEOTIDE SEQUENCE [LARGE SCALE GENOMIC DNA]</scope>
    <source>
        <strain evidence="2 3">FDAARGOS_790</strain>
    </source>
</reference>
<dbReference type="AlphaFoldDB" id="A0A7D4I122"/>
<dbReference type="RefSeq" id="WP_173145736.1">
    <property type="nucleotide sequence ID" value="NZ_CP053985.1"/>
</dbReference>
<gene>
    <name evidence="2" type="ORF">FOC84_18705</name>
</gene>
<feature type="signal peptide" evidence="1">
    <location>
        <begin position="1"/>
        <end position="25"/>
    </location>
</feature>
<dbReference type="GO" id="GO:0030973">
    <property type="term" value="F:molybdate ion binding"/>
    <property type="evidence" value="ECO:0007669"/>
    <property type="project" value="TreeGrafter"/>
</dbReference>
<proteinExistence type="predicted"/>
<name>A0A7D4I122_9BURK</name>
<evidence type="ECO:0000256" key="1">
    <source>
        <dbReference type="SAM" id="SignalP"/>
    </source>
</evidence>
<dbReference type="EMBL" id="CP053985">
    <property type="protein sequence ID" value="QKH36858.1"/>
    <property type="molecule type" value="Genomic_DNA"/>
</dbReference>
<evidence type="ECO:0000313" key="3">
    <source>
        <dbReference type="Proteomes" id="UP000500970"/>
    </source>
</evidence>
<feature type="chain" id="PRO_5028897736" evidence="1">
    <location>
        <begin position="26"/>
        <end position="272"/>
    </location>
</feature>
<evidence type="ECO:0000313" key="2">
    <source>
        <dbReference type="EMBL" id="QKH36858.1"/>
    </source>
</evidence>
<organism evidence="2 3">
    <name type="scientific">Achromobacter pestifer</name>
    <dbReference type="NCBI Taxonomy" id="1353889"/>
    <lineage>
        <taxon>Bacteria</taxon>
        <taxon>Pseudomonadati</taxon>
        <taxon>Pseudomonadota</taxon>
        <taxon>Betaproteobacteria</taxon>
        <taxon>Burkholderiales</taxon>
        <taxon>Alcaligenaceae</taxon>
        <taxon>Achromobacter</taxon>
    </lineage>
</organism>
<dbReference type="Pfam" id="PF13531">
    <property type="entry name" value="SBP_bac_11"/>
    <property type="match status" value="1"/>
</dbReference>